<dbReference type="NCBIfam" id="TIGR02469">
    <property type="entry name" value="CbiT"/>
    <property type="match status" value="1"/>
</dbReference>
<dbReference type="PANTHER" id="PTHR43182:SF1">
    <property type="entry name" value="COBALT-PRECORRIN-7 C(5)-METHYLTRANSFERASE"/>
    <property type="match status" value="1"/>
</dbReference>
<keyword evidence="3" id="KW-0489">Methyltransferase</keyword>
<feature type="domain" description="Tetrapyrrole methylase" evidence="6">
    <location>
        <begin position="14"/>
        <end position="175"/>
    </location>
</feature>
<dbReference type="Pfam" id="PF00590">
    <property type="entry name" value="TP_methylase"/>
    <property type="match status" value="1"/>
</dbReference>
<reference evidence="7 8" key="1">
    <citation type="submission" date="2022-06" db="EMBL/GenBank/DDBJ databases">
        <title>Whole-genome of Asaia lannensis strain LMG 27011T.</title>
        <authorList>
            <person name="Sombolestani A."/>
        </authorList>
    </citation>
    <scope>NUCLEOTIDE SEQUENCE [LARGE SCALE GENOMIC DNA]</scope>
    <source>
        <strain evidence="7 8">NBRC 102526</strain>
    </source>
</reference>
<dbReference type="RefSeq" id="WP_252849614.1">
    <property type="nucleotide sequence ID" value="NZ_BAPW01000004.1"/>
</dbReference>
<evidence type="ECO:0000256" key="4">
    <source>
        <dbReference type="ARBA" id="ARBA00022679"/>
    </source>
</evidence>
<dbReference type="InterPro" id="IPR050714">
    <property type="entry name" value="Cobalamin_biosynth_MTase"/>
</dbReference>
<protein>
    <submittedName>
        <fullName evidence="7">Precorrin-6y C5,15-methyltransferase (Decarboxylating) subunit CbiE</fullName>
    </submittedName>
</protein>
<dbReference type="InterPro" id="IPR012818">
    <property type="entry name" value="CbiE"/>
</dbReference>
<dbReference type="EMBL" id="JAMXQU010000008">
    <property type="protein sequence ID" value="MCO6160544.1"/>
    <property type="molecule type" value="Genomic_DNA"/>
</dbReference>
<dbReference type="NCBIfam" id="TIGR02467">
    <property type="entry name" value="CbiE"/>
    <property type="match status" value="1"/>
</dbReference>
<dbReference type="InterPro" id="IPR029063">
    <property type="entry name" value="SAM-dependent_MTases_sf"/>
</dbReference>
<accession>A0ABT1CKK0</accession>
<gene>
    <name evidence="7" type="primary">cbiE</name>
    <name evidence="7" type="ORF">NF685_10940</name>
</gene>
<dbReference type="CDD" id="cd11644">
    <property type="entry name" value="Precorrin-6Y-MT"/>
    <property type="match status" value="1"/>
</dbReference>
<comment type="caution">
    <text evidence="7">The sequence shown here is derived from an EMBL/GenBank/DDBJ whole genome shotgun (WGS) entry which is preliminary data.</text>
</comment>
<evidence type="ECO:0000313" key="8">
    <source>
        <dbReference type="Proteomes" id="UP001523401"/>
    </source>
</evidence>
<evidence type="ECO:0000256" key="1">
    <source>
        <dbReference type="ARBA" id="ARBA00004953"/>
    </source>
</evidence>
<dbReference type="Gene3D" id="3.40.1010.10">
    <property type="entry name" value="Cobalt-precorrin-4 Transmethylase, Domain 1"/>
    <property type="match status" value="1"/>
</dbReference>
<dbReference type="SUPFAM" id="SSF53790">
    <property type="entry name" value="Tetrapyrrole methylase"/>
    <property type="match status" value="1"/>
</dbReference>
<organism evidence="7 8">
    <name type="scientific">Asaia lannensis NBRC 102526</name>
    <dbReference type="NCBI Taxonomy" id="1307926"/>
    <lineage>
        <taxon>Bacteria</taxon>
        <taxon>Pseudomonadati</taxon>
        <taxon>Pseudomonadota</taxon>
        <taxon>Alphaproteobacteria</taxon>
        <taxon>Acetobacterales</taxon>
        <taxon>Acetobacteraceae</taxon>
        <taxon>Asaia</taxon>
    </lineage>
</organism>
<dbReference type="InterPro" id="IPR014777">
    <property type="entry name" value="4pyrrole_Mease_sub1"/>
</dbReference>
<dbReference type="CDD" id="cd02440">
    <property type="entry name" value="AdoMet_MTases"/>
    <property type="match status" value="1"/>
</dbReference>
<evidence type="ECO:0000256" key="3">
    <source>
        <dbReference type="ARBA" id="ARBA00022603"/>
    </source>
</evidence>
<dbReference type="PIRSF" id="PIRSF036428">
    <property type="entry name" value="CobL"/>
    <property type="match status" value="1"/>
</dbReference>
<proteinExistence type="predicted"/>
<dbReference type="InterPro" id="IPR006365">
    <property type="entry name" value="Cbl_synth_CobL"/>
</dbReference>
<name>A0ABT1CKK0_9PROT</name>
<keyword evidence="2" id="KW-0169">Cobalamin biosynthesis</keyword>
<sequence length="413" mass="44057">MSSLTSLTGTQCWLTVIGLGEDGFEALSREAQRAIAQAEVLVGAARHLALVENAGAESAIRETWPSPYTQAMAVLERHEGRRVVVLASGDPFCFGIGKQIIGHFGLAAMRVVPSRSCLTLACARLGWSAQDIRLVSLCGRPMSRLVPLIQPGARLVILSADEKTPERLAEWLCARGCGESVLHLLEALDGPYERQQCFRACEGPSGDVARLNMIGVEVVAGPDAQIVPLASGLPDSFFDHDGQITKQEVRAVTLSALAPRQGEILWDLGAGSGSVGIEWMLRHPTNRAFAFERDAQRCARIARNAEALGVDQLHVEQGDLPVALPALPAPDAVFIGGGVGLPGMLEMGWSALAPGGRLVANAVTIEGEKRLFEAFQAWGGALSRIGIERLGSIGDLFGFRPAMTVTQYRAVKP</sequence>
<keyword evidence="4" id="KW-0808">Transferase</keyword>
<comment type="pathway">
    <text evidence="1">Cofactor biosynthesis; adenosylcobalamin biosynthesis.</text>
</comment>
<dbReference type="InterPro" id="IPR000878">
    <property type="entry name" value="4pyrrol_Mease"/>
</dbReference>
<dbReference type="InterPro" id="IPR035996">
    <property type="entry name" value="4pyrrol_Methylase_sf"/>
</dbReference>
<keyword evidence="8" id="KW-1185">Reference proteome</keyword>
<evidence type="ECO:0000256" key="5">
    <source>
        <dbReference type="ARBA" id="ARBA00022691"/>
    </source>
</evidence>
<dbReference type="Proteomes" id="UP001523401">
    <property type="component" value="Unassembled WGS sequence"/>
</dbReference>
<dbReference type="InterPro" id="IPR014008">
    <property type="entry name" value="Cbl_synth_MTase_CbiT"/>
</dbReference>
<evidence type="ECO:0000313" key="7">
    <source>
        <dbReference type="EMBL" id="MCO6160544.1"/>
    </source>
</evidence>
<keyword evidence="5" id="KW-0949">S-adenosyl-L-methionine</keyword>
<evidence type="ECO:0000259" key="6">
    <source>
        <dbReference type="Pfam" id="PF00590"/>
    </source>
</evidence>
<dbReference type="PANTHER" id="PTHR43182">
    <property type="entry name" value="COBALT-PRECORRIN-6B C(15)-METHYLTRANSFERASE (DECARBOXYLATING)"/>
    <property type="match status" value="1"/>
</dbReference>
<evidence type="ECO:0000256" key="2">
    <source>
        <dbReference type="ARBA" id="ARBA00022573"/>
    </source>
</evidence>
<dbReference type="SUPFAM" id="SSF53335">
    <property type="entry name" value="S-adenosyl-L-methionine-dependent methyltransferases"/>
    <property type="match status" value="1"/>
</dbReference>
<dbReference type="Gene3D" id="3.40.50.150">
    <property type="entry name" value="Vaccinia Virus protein VP39"/>
    <property type="match status" value="1"/>
</dbReference>